<accession>A0A8E2B002</accession>
<dbReference type="EMBL" id="JACJHR010000004">
    <property type="protein sequence ID" value="MBB2498465.1"/>
    <property type="molecule type" value="Genomic_DNA"/>
</dbReference>
<name>A0A8E2B002_9PSEU</name>
<evidence type="ECO:0000256" key="1">
    <source>
        <dbReference type="SAM" id="MobiDB-lite"/>
    </source>
</evidence>
<dbReference type="AlphaFoldDB" id="A0A8E2B002"/>
<proteinExistence type="predicted"/>
<sequence>MLRLGGVVAIGSIVVLILGLSPSTGDPSRPGSSRVTPVSRLSSSPPTRDSSLGRLGDGDLNRALRTSEPTNLDRTLEQPLLALATEVLLADLTGVGRERFPDYLPGGPTIQTYREARVQAAVARRIGDTTVETHLLWAGISPDGQYLERQTAVIRLRYLRQSWRPVRS</sequence>
<reference evidence="2 3" key="1">
    <citation type="submission" date="2020-08" db="EMBL/GenBank/DDBJ databases">
        <title>Amycolatopsis echigonensis JCM 21831.</title>
        <authorList>
            <person name="Tedsree N."/>
            <person name="Kuncharoen N."/>
            <person name="Likhitwitayawuid K."/>
            <person name="Tanasupawat S."/>
        </authorList>
    </citation>
    <scope>NUCLEOTIDE SEQUENCE [LARGE SCALE GENOMIC DNA]</scope>
    <source>
        <strain evidence="2 3">JCM 21831</strain>
    </source>
</reference>
<feature type="region of interest" description="Disordered" evidence="1">
    <location>
        <begin position="23"/>
        <end position="71"/>
    </location>
</feature>
<dbReference type="RefSeq" id="WP_183123025.1">
    <property type="nucleotide sequence ID" value="NZ_JACJHR010000004.1"/>
</dbReference>
<evidence type="ECO:0000313" key="2">
    <source>
        <dbReference type="EMBL" id="MBB2498465.1"/>
    </source>
</evidence>
<gene>
    <name evidence="2" type="ORF">H5411_04855</name>
</gene>
<feature type="compositionally biased region" description="Polar residues" evidence="1">
    <location>
        <begin position="23"/>
        <end position="50"/>
    </location>
</feature>
<protein>
    <submittedName>
        <fullName evidence="2">Uncharacterized protein</fullName>
    </submittedName>
</protein>
<comment type="caution">
    <text evidence="2">The sequence shown here is derived from an EMBL/GenBank/DDBJ whole genome shotgun (WGS) entry which is preliminary data.</text>
</comment>
<dbReference type="Proteomes" id="UP000550260">
    <property type="component" value="Unassembled WGS sequence"/>
</dbReference>
<evidence type="ECO:0000313" key="3">
    <source>
        <dbReference type="Proteomes" id="UP000550260"/>
    </source>
</evidence>
<organism evidence="2 3">
    <name type="scientific">Amycolatopsis echigonensis</name>
    <dbReference type="NCBI Taxonomy" id="2576905"/>
    <lineage>
        <taxon>Bacteria</taxon>
        <taxon>Bacillati</taxon>
        <taxon>Actinomycetota</taxon>
        <taxon>Actinomycetes</taxon>
        <taxon>Pseudonocardiales</taxon>
        <taxon>Pseudonocardiaceae</taxon>
        <taxon>Amycolatopsis</taxon>
    </lineage>
</organism>